<dbReference type="InterPro" id="IPR036412">
    <property type="entry name" value="HAD-like_sf"/>
</dbReference>
<dbReference type="Pfam" id="PF00982">
    <property type="entry name" value="Glyco_transf_20"/>
    <property type="match status" value="1"/>
</dbReference>
<dbReference type="InterPro" id="IPR001830">
    <property type="entry name" value="Glyco_trans_20"/>
</dbReference>
<evidence type="ECO:0000313" key="4">
    <source>
        <dbReference type="Proteomes" id="UP000195772"/>
    </source>
</evidence>
<reference evidence="4" key="1">
    <citation type="submission" date="2017-04" db="EMBL/GenBank/DDBJ databases">
        <title>Function of individual gut microbiota members based on whole genome sequencing of pure cultures obtained from chicken caecum.</title>
        <authorList>
            <person name="Medvecky M."/>
            <person name="Cejkova D."/>
            <person name="Polansky O."/>
            <person name="Karasova D."/>
            <person name="Kubasova T."/>
            <person name="Cizek A."/>
            <person name="Rychlik I."/>
        </authorList>
    </citation>
    <scope>NUCLEOTIDE SEQUENCE [LARGE SCALE GENOMIC DNA]</scope>
    <source>
        <strain evidence="4">An90</strain>
    </source>
</reference>
<dbReference type="Proteomes" id="UP000195772">
    <property type="component" value="Unassembled WGS sequence"/>
</dbReference>
<dbReference type="EMBL" id="NFHB01000006">
    <property type="protein sequence ID" value="OUN02885.1"/>
    <property type="molecule type" value="Genomic_DNA"/>
</dbReference>
<dbReference type="AlphaFoldDB" id="A0A1Y3QUT5"/>
<gene>
    <name evidence="3" type="ORF">B5G41_10170</name>
</gene>
<sequence length="758" mass="87792">MKLFIISNRLPVKVSEKAEQFLFTRSEGGLATGLDSLHTQYEKHWIGWPGLNVEKPESRQRIREELEKLDFHPVFLSAEQIENYYEGYSNSTIWPLCHYFFSYTQYRQNFWETYREVNQLFCEEVRHLVGSDDIVWVQDYQLMLLPGMLREIMPTLCIGYFHHIPFPSYELFRVLPERAELLRGMLGADLIAFHTHDYVRHFISTAERVLHMDFRLDEAQIDNRFVQVDALPMGIDYEKFHRISSSSAVKPLIARTRAHFGDRKLVLSVDRLDYSKGIRHRLHGFDSFLKHHPEYLGKVTLAMVIVPSRDRVGSYADLKTRIDEEISAINGRYSTMDWTPVCYFYHGFSFEELTAMYYVADVALVTPLRDGMNLVAKEYIAVKDGNPGVLILSEMAGASVELADAIRINPNDTEQIASALAIALEMPVREQLQRIRRMQTVISEQTVNRWAADFMAGLAEVCRKNRSVRQRQLTPETLERILHTYRHTRQRLLLFDYDGTLAPICSRPEEAAPGRELYKVLCTLVADRSNRVVISSGRDHATMERWFGKLPVSLAAEHGAFYREGRGGWHANLHHAPWDPELLELMNRFVERTPHSRLEQKQTALAWHYRETDEWLGTLRAQQLMTALIPLCMRLNLQIMPGSKVVEVKSPEFSKGSEVRRLLRRERYDFILAMGDDTTDDDMFRALPRAAVTVKVGAASEYARYNLWRQSDVLPFLERLAASGSTGHSVRETVTRGLRTVWGHFRNLLTNKKDDDEK</sequence>
<dbReference type="NCBIfam" id="NF011071">
    <property type="entry name" value="PRK14501.1"/>
    <property type="match status" value="1"/>
</dbReference>
<dbReference type="GO" id="GO:0003825">
    <property type="term" value="F:alpha,alpha-trehalose-phosphate synthase (UDP-forming) activity"/>
    <property type="evidence" value="ECO:0007669"/>
    <property type="project" value="TreeGrafter"/>
</dbReference>
<comment type="similarity">
    <text evidence="1">In the C-terminal section; belongs to the trehalose phosphatase family.</text>
</comment>
<dbReference type="NCBIfam" id="TIGR00685">
    <property type="entry name" value="T6PP"/>
    <property type="match status" value="1"/>
</dbReference>
<name>A0A1Y3QUT5_9BACT</name>
<dbReference type="GO" id="GO:0005829">
    <property type="term" value="C:cytosol"/>
    <property type="evidence" value="ECO:0007669"/>
    <property type="project" value="TreeGrafter"/>
</dbReference>
<accession>A0A1Y3QUT5</accession>
<evidence type="ECO:0000256" key="2">
    <source>
        <dbReference type="ARBA" id="ARBA00008799"/>
    </source>
</evidence>
<dbReference type="InterPro" id="IPR023214">
    <property type="entry name" value="HAD_sf"/>
</dbReference>
<dbReference type="SUPFAM" id="SSF53756">
    <property type="entry name" value="UDP-Glycosyltransferase/glycogen phosphorylase"/>
    <property type="match status" value="1"/>
</dbReference>
<comment type="caution">
    <text evidence="3">The sequence shown here is derived from an EMBL/GenBank/DDBJ whole genome shotgun (WGS) entry which is preliminary data.</text>
</comment>
<dbReference type="Pfam" id="PF02358">
    <property type="entry name" value="Trehalose_PPase"/>
    <property type="match status" value="1"/>
</dbReference>
<organism evidence="3 4">
    <name type="scientific">Alistipes onderdonkii</name>
    <dbReference type="NCBI Taxonomy" id="328813"/>
    <lineage>
        <taxon>Bacteria</taxon>
        <taxon>Pseudomonadati</taxon>
        <taxon>Bacteroidota</taxon>
        <taxon>Bacteroidia</taxon>
        <taxon>Bacteroidales</taxon>
        <taxon>Rikenellaceae</taxon>
        <taxon>Alistipes</taxon>
    </lineage>
</organism>
<evidence type="ECO:0000256" key="1">
    <source>
        <dbReference type="ARBA" id="ARBA00006330"/>
    </source>
</evidence>
<dbReference type="CDD" id="cd03788">
    <property type="entry name" value="GT20_TPS"/>
    <property type="match status" value="1"/>
</dbReference>
<dbReference type="Gene3D" id="3.40.50.2000">
    <property type="entry name" value="Glycogen Phosphorylase B"/>
    <property type="match status" value="2"/>
</dbReference>
<protein>
    <submittedName>
        <fullName evidence="3">Bifunctional alpha,alpha-trehalose-phosphate synthase (UDP-forming)/trehalose-phosphatase</fullName>
    </submittedName>
</protein>
<dbReference type="OrthoDB" id="9761633at2"/>
<dbReference type="RefSeq" id="WP_087402739.1">
    <property type="nucleotide sequence ID" value="NZ_NFHB01000006.1"/>
</dbReference>
<dbReference type="NCBIfam" id="TIGR01484">
    <property type="entry name" value="HAD-SF-IIB"/>
    <property type="match status" value="1"/>
</dbReference>
<proteinExistence type="inferred from homology"/>
<dbReference type="InterPro" id="IPR006379">
    <property type="entry name" value="HAD-SF_hydro_IIB"/>
</dbReference>
<dbReference type="PANTHER" id="PTHR10788">
    <property type="entry name" value="TREHALOSE-6-PHOSPHATE SYNTHASE"/>
    <property type="match status" value="1"/>
</dbReference>
<dbReference type="PANTHER" id="PTHR10788:SF106">
    <property type="entry name" value="BCDNA.GH08860"/>
    <property type="match status" value="1"/>
</dbReference>
<dbReference type="InterPro" id="IPR003337">
    <property type="entry name" value="Trehalose_PPase"/>
</dbReference>
<dbReference type="GO" id="GO:0004805">
    <property type="term" value="F:trehalose-phosphatase activity"/>
    <property type="evidence" value="ECO:0007669"/>
    <property type="project" value="TreeGrafter"/>
</dbReference>
<dbReference type="GO" id="GO:0005992">
    <property type="term" value="P:trehalose biosynthetic process"/>
    <property type="evidence" value="ECO:0007669"/>
    <property type="project" value="InterPro"/>
</dbReference>
<dbReference type="Gene3D" id="3.30.70.1020">
    <property type="entry name" value="Trehalose-6-phosphate phosphatase related protein, domain 2"/>
    <property type="match status" value="1"/>
</dbReference>
<evidence type="ECO:0000313" key="3">
    <source>
        <dbReference type="EMBL" id="OUN02885.1"/>
    </source>
</evidence>
<dbReference type="SUPFAM" id="SSF56784">
    <property type="entry name" value="HAD-like"/>
    <property type="match status" value="1"/>
</dbReference>
<comment type="similarity">
    <text evidence="2">Belongs to the glycosyltransferase 20 family.</text>
</comment>
<dbReference type="Gene3D" id="3.40.50.1000">
    <property type="entry name" value="HAD superfamily/HAD-like"/>
    <property type="match status" value="1"/>
</dbReference>